<feature type="domain" description="MobA-like NTP transferase" evidence="3">
    <location>
        <begin position="5"/>
        <end position="164"/>
    </location>
</feature>
<dbReference type="OrthoDB" id="9779263at2"/>
<protein>
    <submittedName>
        <fullName evidence="4">Molybdenum cofactor cytidylyltransferase</fullName>
    </submittedName>
</protein>
<name>A0A4R7C8H2_9HYPH</name>
<dbReference type="GO" id="GO:0016779">
    <property type="term" value="F:nucleotidyltransferase activity"/>
    <property type="evidence" value="ECO:0007669"/>
    <property type="project" value="UniProtKB-KW"/>
</dbReference>
<dbReference type="AlphaFoldDB" id="A0A4R7C8H2"/>
<evidence type="ECO:0000313" key="5">
    <source>
        <dbReference type="Proteomes" id="UP000295122"/>
    </source>
</evidence>
<comment type="caution">
    <text evidence="4">The sequence shown here is derived from an EMBL/GenBank/DDBJ whole genome shotgun (WGS) entry which is preliminary data.</text>
</comment>
<dbReference type="Gene3D" id="3.90.550.10">
    <property type="entry name" value="Spore Coat Polysaccharide Biosynthesis Protein SpsA, Chain A"/>
    <property type="match status" value="1"/>
</dbReference>
<sequence length="206" mass="20949">MSVAAIVLAAGRGTRFGATPKMLAAFEGKPLVCRAAEAALESEAAPVIVVVGHEAEAVSSALAGLDVVIVENRDYRDGLSTSLKAGFAALPEEAEAAAILLGDMPQIGTALVDWLIKAWRSSGRPAALVPTFEGVRGNPTILSMALAPAIAGLSGDTGAAKLLRGIPDVVEIELGDPAVARDADTPQDLADLAEAQASTTPTRTAE</sequence>
<keyword evidence="4" id="KW-0548">Nucleotidyltransferase</keyword>
<dbReference type="Pfam" id="PF12804">
    <property type="entry name" value="NTP_transf_3"/>
    <property type="match status" value="1"/>
</dbReference>
<accession>A0A4R7C8H2</accession>
<evidence type="ECO:0000313" key="4">
    <source>
        <dbReference type="EMBL" id="TDR93017.1"/>
    </source>
</evidence>
<organism evidence="4 5">
    <name type="scientific">Enterovirga rhinocerotis</name>
    <dbReference type="NCBI Taxonomy" id="1339210"/>
    <lineage>
        <taxon>Bacteria</taxon>
        <taxon>Pseudomonadati</taxon>
        <taxon>Pseudomonadota</taxon>
        <taxon>Alphaproteobacteria</taxon>
        <taxon>Hyphomicrobiales</taxon>
        <taxon>Methylobacteriaceae</taxon>
        <taxon>Enterovirga</taxon>
    </lineage>
</organism>
<keyword evidence="4" id="KW-0808">Transferase</keyword>
<dbReference type="Proteomes" id="UP000295122">
    <property type="component" value="Unassembled WGS sequence"/>
</dbReference>
<evidence type="ECO:0000256" key="1">
    <source>
        <dbReference type="ARBA" id="ARBA00022842"/>
    </source>
</evidence>
<dbReference type="PANTHER" id="PTHR43777:SF1">
    <property type="entry name" value="MOLYBDENUM COFACTOR CYTIDYLYLTRANSFERASE"/>
    <property type="match status" value="1"/>
</dbReference>
<dbReference type="InterPro" id="IPR029044">
    <property type="entry name" value="Nucleotide-diphossugar_trans"/>
</dbReference>
<reference evidence="4 5" key="1">
    <citation type="submission" date="2019-03" db="EMBL/GenBank/DDBJ databases">
        <title>Genomic Encyclopedia of Type Strains, Phase IV (KMG-IV): sequencing the most valuable type-strain genomes for metagenomic binning, comparative biology and taxonomic classification.</title>
        <authorList>
            <person name="Goeker M."/>
        </authorList>
    </citation>
    <scope>NUCLEOTIDE SEQUENCE [LARGE SCALE GENOMIC DNA]</scope>
    <source>
        <strain evidence="4 5">DSM 25903</strain>
    </source>
</reference>
<dbReference type="RefSeq" id="WP_133768053.1">
    <property type="nucleotide sequence ID" value="NZ_SNZR01000011.1"/>
</dbReference>
<gene>
    <name evidence="4" type="ORF">EV668_0264</name>
</gene>
<evidence type="ECO:0000259" key="3">
    <source>
        <dbReference type="Pfam" id="PF12804"/>
    </source>
</evidence>
<evidence type="ECO:0000256" key="2">
    <source>
        <dbReference type="SAM" id="MobiDB-lite"/>
    </source>
</evidence>
<dbReference type="PANTHER" id="PTHR43777">
    <property type="entry name" value="MOLYBDENUM COFACTOR CYTIDYLYLTRANSFERASE"/>
    <property type="match status" value="1"/>
</dbReference>
<dbReference type="CDD" id="cd04182">
    <property type="entry name" value="GT_2_like_f"/>
    <property type="match status" value="1"/>
</dbReference>
<keyword evidence="5" id="KW-1185">Reference proteome</keyword>
<proteinExistence type="predicted"/>
<keyword evidence="1" id="KW-0460">Magnesium</keyword>
<feature type="region of interest" description="Disordered" evidence="2">
    <location>
        <begin position="180"/>
        <end position="206"/>
    </location>
</feature>
<dbReference type="InterPro" id="IPR025877">
    <property type="entry name" value="MobA-like_NTP_Trfase"/>
</dbReference>
<dbReference type="EMBL" id="SNZR01000011">
    <property type="protein sequence ID" value="TDR93017.1"/>
    <property type="molecule type" value="Genomic_DNA"/>
</dbReference>
<dbReference type="SUPFAM" id="SSF53448">
    <property type="entry name" value="Nucleotide-diphospho-sugar transferases"/>
    <property type="match status" value="1"/>
</dbReference>
<feature type="compositionally biased region" description="Polar residues" evidence="2">
    <location>
        <begin position="196"/>
        <end position="206"/>
    </location>
</feature>